<dbReference type="STRING" id="1122619.GCA_000373745_01408"/>
<dbReference type="EMBL" id="CP065725">
    <property type="protein sequence ID" value="QPT40104.1"/>
    <property type="molecule type" value="Genomic_DNA"/>
</dbReference>
<name>A0A378XAQ0_9BURK</name>
<dbReference type="SUPFAM" id="SSF47413">
    <property type="entry name" value="lambda repressor-like DNA-binding domains"/>
    <property type="match status" value="1"/>
</dbReference>
<dbReference type="AlphaFoldDB" id="A0A378XAQ0"/>
<evidence type="ECO:0000313" key="1">
    <source>
        <dbReference type="EMBL" id="QPT40104.1"/>
    </source>
</evidence>
<dbReference type="PANTHER" id="PTHR40275:SF1">
    <property type="entry name" value="SSL7038 PROTEIN"/>
    <property type="match status" value="1"/>
</dbReference>
<gene>
    <name evidence="1" type="ORF">I6G29_13565</name>
    <name evidence="2" type="ORF">NCTC11997_00071</name>
</gene>
<dbReference type="Proteomes" id="UP000594903">
    <property type="component" value="Chromosome"/>
</dbReference>
<evidence type="ECO:0000313" key="3">
    <source>
        <dbReference type="Proteomes" id="UP000254603"/>
    </source>
</evidence>
<dbReference type="NCBIfam" id="TIGR02684">
    <property type="entry name" value="dnstrm_HI1420"/>
    <property type="match status" value="1"/>
</dbReference>
<dbReference type="InterPro" id="IPR010982">
    <property type="entry name" value="Lambda_DNA-bd_dom_sf"/>
</dbReference>
<evidence type="ECO:0000313" key="4">
    <source>
        <dbReference type="Proteomes" id="UP000594903"/>
    </source>
</evidence>
<accession>A0A378XAQ0</accession>
<reference evidence="2 3" key="1">
    <citation type="submission" date="2018-06" db="EMBL/GenBank/DDBJ databases">
        <authorList>
            <consortium name="Pathogen Informatics"/>
            <person name="Doyle S."/>
        </authorList>
    </citation>
    <scope>NUCLEOTIDE SEQUENCE [LARGE SCALE GENOMIC DNA]</scope>
    <source>
        <strain evidence="2 3">NCTC11997</strain>
    </source>
</reference>
<dbReference type="OrthoDB" id="9798416at2"/>
<keyword evidence="4" id="KW-1185">Reference proteome</keyword>
<sequence length="97" mass="10959">MTIKLTKWDIQDHLKTDEDRQAYFEAAIEEAGDDPVYIAHVLGDIAKSYGMTKLAQETGLTREELYKSFGENGNPSFITVYKVAHALGLKITFQYAQ</sequence>
<protein>
    <submittedName>
        <fullName evidence="1">Addiction module antidote protein</fullName>
    </submittedName>
    <submittedName>
        <fullName evidence="2">Predicted transcriptional regulator</fullName>
    </submittedName>
</protein>
<proteinExistence type="predicted"/>
<dbReference type="EMBL" id="UGSB01000001">
    <property type="protein sequence ID" value="SUA50175.1"/>
    <property type="molecule type" value="Genomic_DNA"/>
</dbReference>
<dbReference type="PANTHER" id="PTHR40275">
    <property type="entry name" value="SSL7038 PROTEIN"/>
    <property type="match status" value="1"/>
</dbReference>
<organism evidence="2 3">
    <name type="scientific">Oligella ureolytica</name>
    <dbReference type="NCBI Taxonomy" id="90244"/>
    <lineage>
        <taxon>Bacteria</taxon>
        <taxon>Pseudomonadati</taxon>
        <taxon>Pseudomonadota</taxon>
        <taxon>Betaproteobacteria</taxon>
        <taxon>Burkholderiales</taxon>
        <taxon>Alcaligenaceae</taxon>
        <taxon>Oligella</taxon>
    </lineage>
</organism>
<dbReference type="RefSeq" id="WP_018574591.1">
    <property type="nucleotide sequence ID" value="NZ_CP065725.1"/>
</dbReference>
<evidence type="ECO:0000313" key="2">
    <source>
        <dbReference type="EMBL" id="SUA50175.1"/>
    </source>
</evidence>
<dbReference type="InterPro" id="IPR014057">
    <property type="entry name" value="HI1420"/>
</dbReference>
<dbReference type="Proteomes" id="UP000254603">
    <property type="component" value="Unassembled WGS sequence"/>
</dbReference>
<dbReference type="Pfam" id="PF21716">
    <property type="entry name" value="dnstrm_HI1420"/>
    <property type="match status" value="1"/>
</dbReference>
<dbReference type="GO" id="GO:0003677">
    <property type="term" value="F:DNA binding"/>
    <property type="evidence" value="ECO:0007669"/>
    <property type="project" value="InterPro"/>
</dbReference>
<reference evidence="1 4" key="2">
    <citation type="submission" date="2020-12" db="EMBL/GenBank/DDBJ databases">
        <title>FDA dAtabase for Regulatory Grade micrObial Sequences (FDA-ARGOS): Supporting development and validation of Infectious Disease Dx tests.</title>
        <authorList>
            <person name="Sproer C."/>
            <person name="Gronow S."/>
            <person name="Severitt S."/>
            <person name="Schroder I."/>
            <person name="Tallon L."/>
            <person name="Sadzewicz L."/>
            <person name="Zhao X."/>
            <person name="Boylan J."/>
            <person name="Ott S."/>
            <person name="Bowen H."/>
            <person name="Vavikolanu K."/>
            <person name="Mehta A."/>
            <person name="Aluvathingal J."/>
            <person name="Nadendla S."/>
            <person name="Lowell S."/>
            <person name="Myers T."/>
            <person name="Yan Y."/>
            <person name="Sichtig H."/>
        </authorList>
    </citation>
    <scope>NUCLEOTIDE SEQUENCE [LARGE SCALE GENOMIC DNA]</scope>
    <source>
        <strain evidence="1 4">FDAARGOS_872</strain>
    </source>
</reference>